<dbReference type="HOGENOM" id="CLU_2261022_0_0_5"/>
<evidence type="ECO:0000313" key="1">
    <source>
        <dbReference type="EMBL" id="AGT08128.1"/>
    </source>
</evidence>
<dbReference type="AlphaFoldDB" id="S5Y9U3"/>
<accession>S5Y9U3</accession>
<reference evidence="1 2" key="1">
    <citation type="journal article" date="2014" name="BMC Genomics">
        <title>Architecture and functions of a multipartite genome of the methylotrophic bacterium Paracoccus aminophilus JCM 7686, containing primary and secondary chromids.</title>
        <authorList>
            <person name="Dziewit L."/>
            <person name="Czarnecki J."/>
            <person name="Wibberg D."/>
            <person name="Radlinska M."/>
            <person name="Mrozek P."/>
            <person name="Szymczak M."/>
            <person name="Schluter A."/>
            <person name="Puhler A."/>
            <person name="Bartosik D."/>
        </authorList>
    </citation>
    <scope>NUCLEOTIDE SEQUENCE [LARGE SCALE GENOMIC DNA]</scope>
    <source>
        <strain evidence="1">JCM 7686</strain>
    </source>
</reference>
<evidence type="ECO:0000313" key="2">
    <source>
        <dbReference type="Proteomes" id="UP000015480"/>
    </source>
</evidence>
<dbReference type="RefSeq" id="WP_020949766.1">
    <property type="nucleotide sequence ID" value="NC_022041.1"/>
</dbReference>
<proteinExistence type="predicted"/>
<dbReference type="PATRIC" id="fig|1367847.3.peg.981"/>
<gene>
    <name evidence="1" type="ORF">JCM7686_1019</name>
</gene>
<dbReference type="STRING" id="1367847.JCM7686_1019"/>
<dbReference type="Proteomes" id="UP000015480">
    <property type="component" value="Chromosome"/>
</dbReference>
<dbReference type="KEGG" id="pami:JCM7686_1019"/>
<name>S5Y9U3_PARAH</name>
<keyword evidence="2" id="KW-1185">Reference proteome</keyword>
<protein>
    <submittedName>
        <fullName evidence="1">Uncharacterized protein</fullName>
    </submittedName>
</protein>
<organism evidence="1 2">
    <name type="scientific">Paracoccus aminophilus JCM 7686</name>
    <dbReference type="NCBI Taxonomy" id="1367847"/>
    <lineage>
        <taxon>Bacteria</taxon>
        <taxon>Pseudomonadati</taxon>
        <taxon>Pseudomonadota</taxon>
        <taxon>Alphaproteobacteria</taxon>
        <taxon>Rhodobacterales</taxon>
        <taxon>Paracoccaceae</taxon>
        <taxon>Paracoccus</taxon>
    </lineage>
</organism>
<dbReference type="EMBL" id="CP006650">
    <property type="protein sequence ID" value="AGT08128.1"/>
    <property type="molecule type" value="Genomic_DNA"/>
</dbReference>
<dbReference type="OrthoDB" id="7875932at2"/>
<sequence length="103" mass="11782">MTYNLSSIMSEAWAIARRFKGNGETLRALLARALKSVWYRAKVEVQRARQAAQRALAAAVQVGAMTFEALAEWAFVIECKDRLTSADYDQLDQIRREMARREN</sequence>